<dbReference type="Pfam" id="PF21581">
    <property type="entry name" value="SCD"/>
    <property type="match status" value="1"/>
</dbReference>
<gene>
    <name evidence="2" type="ORF">NAPIS_ORF00590</name>
</gene>
<feature type="domain" description="SCD" evidence="1">
    <location>
        <begin position="123"/>
        <end position="192"/>
    </location>
</feature>
<keyword evidence="2" id="KW-0689">Ribosomal protein</keyword>
<proteinExistence type="predicted"/>
<dbReference type="EMBL" id="KE647080">
    <property type="protein sequence ID" value="EQB61832.1"/>
    <property type="molecule type" value="Genomic_DNA"/>
</dbReference>
<dbReference type="GO" id="GO:0005634">
    <property type="term" value="C:nucleus"/>
    <property type="evidence" value="ECO:0007669"/>
    <property type="project" value="TreeGrafter"/>
</dbReference>
<dbReference type="GO" id="GO:0003682">
    <property type="term" value="F:chromatin binding"/>
    <property type="evidence" value="ECO:0007669"/>
    <property type="project" value="TreeGrafter"/>
</dbReference>
<dbReference type="GO" id="GO:0005840">
    <property type="term" value="C:ribosome"/>
    <property type="evidence" value="ECO:0007669"/>
    <property type="project" value="UniProtKB-KW"/>
</dbReference>
<dbReference type="GO" id="GO:0000785">
    <property type="term" value="C:chromatin"/>
    <property type="evidence" value="ECO:0007669"/>
    <property type="project" value="TreeGrafter"/>
</dbReference>
<dbReference type="SUPFAM" id="SSF48371">
    <property type="entry name" value="ARM repeat"/>
    <property type="match status" value="1"/>
</dbReference>
<organism evidence="2 3">
    <name type="scientific">Vairimorpha apis BRL 01</name>
    <dbReference type="NCBI Taxonomy" id="1037528"/>
    <lineage>
        <taxon>Eukaryota</taxon>
        <taxon>Fungi</taxon>
        <taxon>Fungi incertae sedis</taxon>
        <taxon>Microsporidia</taxon>
        <taxon>Nosematidae</taxon>
        <taxon>Vairimorpha</taxon>
    </lineage>
</organism>
<sequence length="325" mass="38493">MDSLIKSDISLDKQTTSTDIDSFNTYTTKFFISKYASIDDATPVIVNILKFIPINKSTKLSNIVINLSNVDITKLQPFTTNKNRIIRYISTNIMYKYIIHNYKNNNLIYVNEIFTSTFLHRYKDVDPNIRCLSFDFIVNFISLNEKLFNKHLKFVELGLKDKNDMVRKSILAELRKKRIITNKKIIIDLCQFDRNVNIRNEALKVICSYFFKDKIFIEDDVFVVLQNFSVNNYIDVKDNNEKYKDKEQNNNITINNNLQNNKLKNKNNSQNKIISNLISFMLEKDFDRILHRIFNTSKNLLEYANIPSNYKCECKCFFEIYKIKK</sequence>
<protein>
    <submittedName>
        <fullName evidence="2">40s ribosomal protein s13</fullName>
    </submittedName>
</protein>
<dbReference type="OrthoDB" id="2190075at2759"/>
<dbReference type="GO" id="GO:0007062">
    <property type="term" value="P:sister chromatid cohesion"/>
    <property type="evidence" value="ECO:0007669"/>
    <property type="project" value="TreeGrafter"/>
</dbReference>
<dbReference type="AlphaFoldDB" id="T0L2Q6"/>
<reference evidence="2 3" key="1">
    <citation type="journal article" date="2013" name="BMC Genomics">
        <title>Genome sequencing and comparative genomics of honey bee microsporidia, Nosema apis reveal novel insights into host-parasite interactions.</title>
        <authorList>
            <person name="Chen Yp."/>
            <person name="Pettis J.S."/>
            <person name="Zhao Y."/>
            <person name="Liu X."/>
            <person name="Tallon L.J."/>
            <person name="Sadzewicz L.D."/>
            <person name="Li R."/>
            <person name="Zheng H."/>
            <person name="Huang S."/>
            <person name="Zhang X."/>
            <person name="Hamilton M.C."/>
            <person name="Pernal S.F."/>
            <person name="Melathopoulos A.P."/>
            <person name="Yan X."/>
            <person name="Evans J.D."/>
        </authorList>
    </citation>
    <scope>NUCLEOTIDE SEQUENCE [LARGE SCALE GENOMIC DNA]</scope>
    <source>
        <strain evidence="2 3">BRL 01</strain>
    </source>
</reference>
<dbReference type="VEuPathDB" id="MicrosporidiaDB:NAPIS_ORF00590"/>
<dbReference type="InterPro" id="IPR039662">
    <property type="entry name" value="Cohesin_Scc3/SA"/>
</dbReference>
<evidence type="ECO:0000313" key="3">
    <source>
        <dbReference type="Proteomes" id="UP000053780"/>
    </source>
</evidence>
<dbReference type="Proteomes" id="UP000053780">
    <property type="component" value="Unassembled WGS sequence"/>
</dbReference>
<dbReference type="InterPro" id="IPR020839">
    <property type="entry name" value="SCD"/>
</dbReference>
<dbReference type="InterPro" id="IPR016024">
    <property type="entry name" value="ARM-type_fold"/>
</dbReference>
<dbReference type="PANTHER" id="PTHR11199">
    <property type="entry name" value="STROMAL ANTIGEN"/>
    <property type="match status" value="1"/>
</dbReference>
<name>T0L2Q6_9MICR</name>
<dbReference type="GO" id="GO:0008278">
    <property type="term" value="C:cohesin complex"/>
    <property type="evidence" value="ECO:0007669"/>
    <property type="project" value="TreeGrafter"/>
</dbReference>
<evidence type="ECO:0000313" key="2">
    <source>
        <dbReference type="EMBL" id="EQB61832.1"/>
    </source>
</evidence>
<keyword evidence="2" id="KW-0687">Ribonucleoprotein</keyword>
<dbReference type="PANTHER" id="PTHR11199:SF0">
    <property type="entry name" value="LD34181P-RELATED"/>
    <property type="match status" value="1"/>
</dbReference>
<keyword evidence="3" id="KW-1185">Reference proteome</keyword>
<dbReference type="HOGENOM" id="CLU_855538_0_0_1"/>
<evidence type="ECO:0000259" key="1">
    <source>
        <dbReference type="Pfam" id="PF21581"/>
    </source>
</evidence>
<accession>T0L2Q6</accession>